<dbReference type="Gene3D" id="1.20.1530.20">
    <property type="match status" value="1"/>
</dbReference>
<gene>
    <name evidence="9" type="ORF">H8699_03875</name>
</gene>
<dbReference type="InterPro" id="IPR038770">
    <property type="entry name" value="Na+/solute_symporter_sf"/>
</dbReference>
<keyword evidence="6 8" id="KW-1133">Transmembrane helix</keyword>
<feature type="transmembrane region" description="Helical" evidence="8">
    <location>
        <begin position="253"/>
        <end position="274"/>
    </location>
</feature>
<sequence length="307" mass="33088">MTDIGMILGQVAILFIIMLVGVIARKTKILSDAGLGAMSQLALFVTVPCMVLVSFQSEFSQQLLLDMGHAVAWSLGVHIVMWLLGKKIFNRFALNQRKPLQFAAIFSNAAFMGYPVLQAIFGETGLLLGSMYTAIFNIFLWTVGMSIFSGSEKEDRKAAIKRVLLNPGTIATVLGLVMFVFSIKLPDMPMQALSMLGNMTTPLSMLIVGARLADVRIKEAFAGAGVYLACALRLVAIPLILMGLMKLCRVPPLAMGVVTIQAAMPIAANTAMFAEMFGGDAPFASRLVFLSTLLSIITIPVFMLLVA</sequence>
<feature type="transmembrane region" description="Helical" evidence="8">
    <location>
        <begin position="35"/>
        <end position="55"/>
    </location>
</feature>
<evidence type="ECO:0000256" key="6">
    <source>
        <dbReference type="ARBA" id="ARBA00022989"/>
    </source>
</evidence>
<dbReference type="AlphaFoldDB" id="A0A926HLK6"/>
<dbReference type="PANTHER" id="PTHR36838:SF1">
    <property type="entry name" value="SLR1864 PROTEIN"/>
    <property type="match status" value="1"/>
</dbReference>
<feature type="transmembrane region" description="Helical" evidence="8">
    <location>
        <begin position="100"/>
        <end position="121"/>
    </location>
</feature>
<keyword evidence="4" id="KW-1003">Cell membrane</keyword>
<feature type="transmembrane region" description="Helical" evidence="8">
    <location>
        <begin position="127"/>
        <end position="151"/>
    </location>
</feature>
<evidence type="ECO:0000313" key="9">
    <source>
        <dbReference type="EMBL" id="MBC8528574.1"/>
    </source>
</evidence>
<keyword evidence="7 8" id="KW-0472">Membrane</keyword>
<dbReference type="InterPro" id="IPR004776">
    <property type="entry name" value="Mem_transp_PIN-like"/>
</dbReference>
<reference evidence="9" key="1">
    <citation type="submission" date="2020-08" db="EMBL/GenBank/DDBJ databases">
        <title>Genome public.</title>
        <authorList>
            <person name="Liu C."/>
            <person name="Sun Q."/>
        </authorList>
    </citation>
    <scope>NUCLEOTIDE SEQUENCE</scope>
    <source>
        <strain evidence="9">NSJ-44</strain>
    </source>
</reference>
<proteinExistence type="inferred from homology"/>
<dbReference type="Pfam" id="PF03547">
    <property type="entry name" value="Mem_trans"/>
    <property type="match status" value="1"/>
</dbReference>
<keyword evidence="3" id="KW-0813">Transport</keyword>
<feature type="transmembrane region" description="Helical" evidence="8">
    <location>
        <begin position="220"/>
        <end position="241"/>
    </location>
</feature>
<accession>A0A926HLK6</accession>
<dbReference type="GO" id="GO:0055085">
    <property type="term" value="P:transmembrane transport"/>
    <property type="evidence" value="ECO:0007669"/>
    <property type="project" value="InterPro"/>
</dbReference>
<evidence type="ECO:0000256" key="5">
    <source>
        <dbReference type="ARBA" id="ARBA00022692"/>
    </source>
</evidence>
<evidence type="ECO:0000256" key="4">
    <source>
        <dbReference type="ARBA" id="ARBA00022475"/>
    </source>
</evidence>
<comment type="similarity">
    <text evidence="2">Belongs to the auxin efflux carrier (TC 2.A.69) family.</text>
</comment>
<protein>
    <submittedName>
        <fullName evidence="9">AEC family transporter</fullName>
    </submittedName>
</protein>
<keyword evidence="10" id="KW-1185">Reference proteome</keyword>
<organism evidence="9 10">
    <name type="scientific">Luoshenia tenuis</name>
    <dbReference type="NCBI Taxonomy" id="2763654"/>
    <lineage>
        <taxon>Bacteria</taxon>
        <taxon>Bacillati</taxon>
        <taxon>Bacillota</taxon>
        <taxon>Clostridia</taxon>
        <taxon>Christensenellales</taxon>
        <taxon>Christensenellaceae</taxon>
        <taxon>Luoshenia</taxon>
    </lineage>
</organism>
<dbReference type="Proteomes" id="UP000654279">
    <property type="component" value="Unassembled WGS sequence"/>
</dbReference>
<keyword evidence="5 8" id="KW-0812">Transmembrane</keyword>
<feature type="transmembrane region" description="Helical" evidence="8">
    <location>
        <begin position="195"/>
        <end position="213"/>
    </location>
</feature>
<evidence type="ECO:0000256" key="3">
    <source>
        <dbReference type="ARBA" id="ARBA00022448"/>
    </source>
</evidence>
<feature type="transmembrane region" description="Helical" evidence="8">
    <location>
        <begin position="67"/>
        <end position="84"/>
    </location>
</feature>
<dbReference type="GO" id="GO:0005886">
    <property type="term" value="C:plasma membrane"/>
    <property type="evidence" value="ECO:0007669"/>
    <property type="project" value="UniProtKB-SubCell"/>
</dbReference>
<evidence type="ECO:0000256" key="1">
    <source>
        <dbReference type="ARBA" id="ARBA00004651"/>
    </source>
</evidence>
<feature type="transmembrane region" description="Helical" evidence="8">
    <location>
        <begin position="163"/>
        <end position="183"/>
    </location>
</feature>
<evidence type="ECO:0000256" key="7">
    <source>
        <dbReference type="ARBA" id="ARBA00023136"/>
    </source>
</evidence>
<evidence type="ECO:0000256" key="2">
    <source>
        <dbReference type="ARBA" id="ARBA00010145"/>
    </source>
</evidence>
<dbReference type="PANTHER" id="PTHR36838">
    <property type="entry name" value="AUXIN EFFLUX CARRIER FAMILY PROTEIN"/>
    <property type="match status" value="1"/>
</dbReference>
<comment type="caution">
    <text evidence="9">The sequence shown here is derived from an EMBL/GenBank/DDBJ whole genome shotgun (WGS) entry which is preliminary data.</text>
</comment>
<evidence type="ECO:0000313" key="10">
    <source>
        <dbReference type="Proteomes" id="UP000654279"/>
    </source>
</evidence>
<comment type="subcellular location">
    <subcellularLocation>
        <location evidence="1">Cell membrane</location>
        <topology evidence="1">Multi-pass membrane protein</topology>
    </subcellularLocation>
</comment>
<feature type="transmembrane region" description="Helical" evidence="8">
    <location>
        <begin position="286"/>
        <end position="306"/>
    </location>
</feature>
<dbReference type="EMBL" id="JACRSO010000001">
    <property type="protein sequence ID" value="MBC8528574.1"/>
    <property type="molecule type" value="Genomic_DNA"/>
</dbReference>
<feature type="transmembrane region" description="Helical" evidence="8">
    <location>
        <begin position="6"/>
        <end position="23"/>
    </location>
</feature>
<dbReference type="RefSeq" id="WP_249284562.1">
    <property type="nucleotide sequence ID" value="NZ_JACRSO010000001.1"/>
</dbReference>
<name>A0A926HLK6_9FIRM</name>
<evidence type="ECO:0000256" key="8">
    <source>
        <dbReference type="SAM" id="Phobius"/>
    </source>
</evidence>